<dbReference type="SUPFAM" id="SSF88659">
    <property type="entry name" value="Sigma3 and sigma4 domains of RNA polymerase sigma factors"/>
    <property type="match status" value="1"/>
</dbReference>
<proteinExistence type="inferred from homology"/>
<gene>
    <name evidence="7" type="ORF">GCM10023331_02680</name>
</gene>
<keyword evidence="2" id="KW-0805">Transcription regulation</keyword>
<evidence type="ECO:0000313" key="7">
    <source>
        <dbReference type="EMBL" id="GAA4821760.1"/>
    </source>
</evidence>
<protein>
    <submittedName>
        <fullName evidence="7">Sigma-70 family RNA polymerase sigma factor</fullName>
    </submittedName>
</protein>
<evidence type="ECO:0000259" key="5">
    <source>
        <dbReference type="Pfam" id="PF04542"/>
    </source>
</evidence>
<organism evidence="7 8">
    <name type="scientific">Algivirga pacifica</name>
    <dbReference type="NCBI Taxonomy" id="1162670"/>
    <lineage>
        <taxon>Bacteria</taxon>
        <taxon>Pseudomonadati</taxon>
        <taxon>Bacteroidota</taxon>
        <taxon>Cytophagia</taxon>
        <taxon>Cytophagales</taxon>
        <taxon>Flammeovirgaceae</taxon>
        <taxon>Algivirga</taxon>
    </lineage>
</organism>
<dbReference type="CDD" id="cd06171">
    <property type="entry name" value="Sigma70_r4"/>
    <property type="match status" value="1"/>
</dbReference>
<feature type="domain" description="RNA polymerase sigma-70 region 2" evidence="5">
    <location>
        <begin position="29"/>
        <end position="94"/>
    </location>
</feature>
<dbReference type="InterPro" id="IPR013249">
    <property type="entry name" value="RNA_pol_sigma70_r4_t2"/>
</dbReference>
<name>A0ABP9CY50_9BACT</name>
<evidence type="ECO:0000313" key="8">
    <source>
        <dbReference type="Proteomes" id="UP001500298"/>
    </source>
</evidence>
<evidence type="ECO:0000259" key="6">
    <source>
        <dbReference type="Pfam" id="PF08281"/>
    </source>
</evidence>
<dbReference type="InterPro" id="IPR013324">
    <property type="entry name" value="RNA_pol_sigma_r3/r4-like"/>
</dbReference>
<evidence type="ECO:0000256" key="4">
    <source>
        <dbReference type="ARBA" id="ARBA00023163"/>
    </source>
</evidence>
<evidence type="ECO:0000256" key="1">
    <source>
        <dbReference type="ARBA" id="ARBA00010641"/>
    </source>
</evidence>
<reference evidence="8" key="1">
    <citation type="journal article" date="2019" name="Int. J. Syst. Evol. Microbiol.">
        <title>The Global Catalogue of Microorganisms (GCM) 10K type strain sequencing project: providing services to taxonomists for standard genome sequencing and annotation.</title>
        <authorList>
            <consortium name="The Broad Institute Genomics Platform"/>
            <consortium name="The Broad Institute Genome Sequencing Center for Infectious Disease"/>
            <person name="Wu L."/>
            <person name="Ma J."/>
        </authorList>
    </citation>
    <scope>NUCLEOTIDE SEQUENCE [LARGE SCALE GENOMIC DNA]</scope>
    <source>
        <strain evidence="8">JCM 18326</strain>
    </source>
</reference>
<dbReference type="EMBL" id="BAABJX010000005">
    <property type="protein sequence ID" value="GAA4821760.1"/>
    <property type="molecule type" value="Genomic_DNA"/>
</dbReference>
<feature type="domain" description="RNA polymerase sigma factor 70 region 4 type 2" evidence="6">
    <location>
        <begin position="129"/>
        <end position="179"/>
    </location>
</feature>
<evidence type="ECO:0000256" key="3">
    <source>
        <dbReference type="ARBA" id="ARBA00023082"/>
    </source>
</evidence>
<comment type="similarity">
    <text evidence="1">Belongs to the sigma-70 factor family. ECF subfamily.</text>
</comment>
<dbReference type="Pfam" id="PF08281">
    <property type="entry name" value="Sigma70_r4_2"/>
    <property type="match status" value="1"/>
</dbReference>
<dbReference type="PANTHER" id="PTHR43133:SF46">
    <property type="entry name" value="RNA POLYMERASE SIGMA-70 FACTOR ECF SUBFAMILY"/>
    <property type="match status" value="1"/>
</dbReference>
<dbReference type="InterPro" id="IPR014284">
    <property type="entry name" value="RNA_pol_sigma-70_dom"/>
</dbReference>
<sequence length="188" mass="22254">MFTVMTMYHLLGRQEATEHAQGGMLSEVFQEYYAPMKAYGIKITQDESLTQDAIQDLFARLWENRDHLQDIRSIQAYLFRALRNNLIKCVKEQQKHQHVGEWDWNTTEIELSDEEQIIQKEDERAKQYWLENSLSTLSNRQREVVQLKFYEGKSYEEIGAITGIKYQSLRNLIYKAVATMRKHGEPVM</sequence>
<evidence type="ECO:0000256" key="2">
    <source>
        <dbReference type="ARBA" id="ARBA00023015"/>
    </source>
</evidence>
<keyword evidence="8" id="KW-1185">Reference proteome</keyword>
<dbReference type="InterPro" id="IPR007627">
    <property type="entry name" value="RNA_pol_sigma70_r2"/>
</dbReference>
<dbReference type="InterPro" id="IPR039425">
    <property type="entry name" value="RNA_pol_sigma-70-like"/>
</dbReference>
<dbReference type="Proteomes" id="UP001500298">
    <property type="component" value="Unassembled WGS sequence"/>
</dbReference>
<comment type="caution">
    <text evidence="7">The sequence shown here is derived from an EMBL/GenBank/DDBJ whole genome shotgun (WGS) entry which is preliminary data.</text>
</comment>
<dbReference type="Pfam" id="PF04542">
    <property type="entry name" value="Sigma70_r2"/>
    <property type="match status" value="1"/>
</dbReference>
<dbReference type="Gene3D" id="1.10.10.10">
    <property type="entry name" value="Winged helix-like DNA-binding domain superfamily/Winged helix DNA-binding domain"/>
    <property type="match status" value="1"/>
</dbReference>
<dbReference type="InterPro" id="IPR013325">
    <property type="entry name" value="RNA_pol_sigma_r2"/>
</dbReference>
<dbReference type="NCBIfam" id="TIGR02937">
    <property type="entry name" value="sigma70-ECF"/>
    <property type="match status" value="1"/>
</dbReference>
<dbReference type="Gene3D" id="1.10.1740.10">
    <property type="match status" value="1"/>
</dbReference>
<dbReference type="PANTHER" id="PTHR43133">
    <property type="entry name" value="RNA POLYMERASE ECF-TYPE SIGMA FACTO"/>
    <property type="match status" value="1"/>
</dbReference>
<keyword evidence="3" id="KW-0731">Sigma factor</keyword>
<dbReference type="SUPFAM" id="SSF88946">
    <property type="entry name" value="Sigma2 domain of RNA polymerase sigma factors"/>
    <property type="match status" value="1"/>
</dbReference>
<dbReference type="InterPro" id="IPR036388">
    <property type="entry name" value="WH-like_DNA-bd_sf"/>
</dbReference>
<accession>A0ABP9CY50</accession>
<keyword evidence="4" id="KW-0804">Transcription</keyword>